<dbReference type="Gene3D" id="1.10.10.60">
    <property type="entry name" value="Homeodomain-like"/>
    <property type="match status" value="1"/>
</dbReference>
<evidence type="ECO:0000256" key="1">
    <source>
        <dbReference type="ARBA" id="ARBA00023015"/>
    </source>
</evidence>
<dbReference type="Proteomes" id="UP001609219">
    <property type="component" value="Unassembled WGS sequence"/>
</dbReference>
<name>A0ABW7K2U3_9NOCA</name>
<evidence type="ECO:0000313" key="6">
    <source>
        <dbReference type="EMBL" id="MFH5229269.1"/>
    </source>
</evidence>
<dbReference type="SUPFAM" id="SSF46689">
    <property type="entry name" value="Homeodomain-like"/>
    <property type="match status" value="1"/>
</dbReference>
<evidence type="ECO:0000256" key="2">
    <source>
        <dbReference type="ARBA" id="ARBA00023125"/>
    </source>
</evidence>
<dbReference type="PANTHER" id="PTHR30055">
    <property type="entry name" value="HTH-TYPE TRANSCRIPTIONAL REGULATOR RUTR"/>
    <property type="match status" value="1"/>
</dbReference>
<comment type="caution">
    <text evidence="6">The sequence shown here is derived from an EMBL/GenBank/DDBJ whole genome shotgun (WGS) entry which is preliminary data.</text>
</comment>
<feature type="domain" description="HTH tetR-type" evidence="5">
    <location>
        <begin position="18"/>
        <end position="78"/>
    </location>
</feature>
<feature type="DNA-binding region" description="H-T-H motif" evidence="4">
    <location>
        <begin position="41"/>
        <end position="60"/>
    </location>
</feature>
<proteinExistence type="predicted"/>
<keyword evidence="1" id="KW-0805">Transcription regulation</keyword>
<keyword evidence="2 4" id="KW-0238">DNA-binding</keyword>
<gene>
    <name evidence="6" type="ORF">ACHIRB_11895</name>
</gene>
<dbReference type="PROSITE" id="PS50977">
    <property type="entry name" value="HTH_TETR_2"/>
    <property type="match status" value="1"/>
</dbReference>
<dbReference type="InterPro" id="IPR001647">
    <property type="entry name" value="HTH_TetR"/>
</dbReference>
<dbReference type="InterPro" id="IPR036271">
    <property type="entry name" value="Tet_transcr_reg_TetR-rel_C_sf"/>
</dbReference>
<keyword evidence="7" id="KW-1185">Reference proteome</keyword>
<dbReference type="PANTHER" id="PTHR30055:SF234">
    <property type="entry name" value="HTH-TYPE TRANSCRIPTIONAL REGULATOR BETI"/>
    <property type="match status" value="1"/>
</dbReference>
<keyword evidence="3" id="KW-0804">Transcription</keyword>
<dbReference type="RefSeq" id="WP_395127693.1">
    <property type="nucleotide sequence ID" value="NZ_JBIMSN010000051.1"/>
</dbReference>
<sequence>MTPQYHSGVSPRAPQFTTHRRAELFDRLVELFLAEGFAHLTLDEIASRLRCSKSTLYTLAGSKEQLVQAATVHFFRNAAVAVEEKIADVTGPRERIAAYLSAVGVVLGGASDQFMEDLDGFPPAREVYERNTEIAADRVNELITDGVAGGVFRDVHAAFAADLAATMMVRIQQRAVHAKTGLDDAQSYRELAAILTSGISV</sequence>
<reference evidence="6 7" key="1">
    <citation type="submission" date="2024-10" db="EMBL/GenBank/DDBJ databases">
        <authorList>
            <person name="Riesco R."/>
        </authorList>
    </citation>
    <scope>NUCLEOTIDE SEQUENCE [LARGE SCALE GENOMIC DNA]</scope>
    <source>
        <strain evidence="6 7">NCIMB 15450</strain>
    </source>
</reference>
<evidence type="ECO:0000313" key="7">
    <source>
        <dbReference type="Proteomes" id="UP001609219"/>
    </source>
</evidence>
<protein>
    <submittedName>
        <fullName evidence="6">TetR/AcrR family transcriptional regulator</fullName>
    </submittedName>
</protein>
<dbReference type="SUPFAM" id="SSF48498">
    <property type="entry name" value="Tetracyclin repressor-like, C-terminal domain"/>
    <property type="match status" value="1"/>
</dbReference>
<dbReference type="EMBL" id="JBIMSN010000051">
    <property type="protein sequence ID" value="MFH5229269.1"/>
    <property type="molecule type" value="Genomic_DNA"/>
</dbReference>
<evidence type="ECO:0000256" key="3">
    <source>
        <dbReference type="ARBA" id="ARBA00023163"/>
    </source>
</evidence>
<dbReference type="Gene3D" id="1.10.357.10">
    <property type="entry name" value="Tetracycline Repressor, domain 2"/>
    <property type="match status" value="1"/>
</dbReference>
<dbReference type="InterPro" id="IPR009057">
    <property type="entry name" value="Homeodomain-like_sf"/>
</dbReference>
<dbReference type="Pfam" id="PF00440">
    <property type="entry name" value="TetR_N"/>
    <property type="match status" value="1"/>
</dbReference>
<evidence type="ECO:0000256" key="4">
    <source>
        <dbReference type="PROSITE-ProRule" id="PRU00335"/>
    </source>
</evidence>
<organism evidence="6 7">
    <name type="scientific">Antrihabitans spumae</name>
    <dbReference type="NCBI Taxonomy" id="3373370"/>
    <lineage>
        <taxon>Bacteria</taxon>
        <taxon>Bacillati</taxon>
        <taxon>Actinomycetota</taxon>
        <taxon>Actinomycetes</taxon>
        <taxon>Mycobacteriales</taxon>
        <taxon>Nocardiaceae</taxon>
        <taxon>Antrihabitans</taxon>
    </lineage>
</organism>
<dbReference type="InterPro" id="IPR050109">
    <property type="entry name" value="HTH-type_TetR-like_transc_reg"/>
</dbReference>
<accession>A0ABW7K2U3</accession>
<evidence type="ECO:0000259" key="5">
    <source>
        <dbReference type="PROSITE" id="PS50977"/>
    </source>
</evidence>